<dbReference type="EMBL" id="CAFBOM010000112">
    <property type="protein sequence ID" value="CAB4986689.1"/>
    <property type="molecule type" value="Genomic_DNA"/>
</dbReference>
<organism evidence="2">
    <name type="scientific">freshwater metagenome</name>
    <dbReference type="NCBI Taxonomy" id="449393"/>
    <lineage>
        <taxon>unclassified sequences</taxon>
        <taxon>metagenomes</taxon>
        <taxon>ecological metagenomes</taxon>
    </lineage>
</organism>
<dbReference type="AlphaFoldDB" id="A0A6J7N8E5"/>
<proteinExistence type="predicted"/>
<gene>
    <name evidence="2" type="ORF">UFOPK3957_00767</name>
</gene>
<evidence type="ECO:0000256" key="1">
    <source>
        <dbReference type="SAM" id="MobiDB-lite"/>
    </source>
</evidence>
<protein>
    <submittedName>
        <fullName evidence="2">Unannotated protein</fullName>
    </submittedName>
</protein>
<sequence>MTSNDTAQTAMPAMAMSARTMISPGGRSCEMSTDHPPTSAAVGDFGAASISKRWPTAKARPATKTIEAKTMATTSRP</sequence>
<reference evidence="2" key="1">
    <citation type="submission" date="2020-05" db="EMBL/GenBank/DDBJ databases">
        <authorList>
            <person name="Chiriac C."/>
            <person name="Salcher M."/>
            <person name="Ghai R."/>
            <person name="Kavagutti S V."/>
        </authorList>
    </citation>
    <scope>NUCLEOTIDE SEQUENCE</scope>
</reference>
<accession>A0A6J7N8E5</accession>
<feature type="region of interest" description="Disordered" evidence="1">
    <location>
        <begin position="23"/>
        <end position="77"/>
    </location>
</feature>
<evidence type="ECO:0000313" key="2">
    <source>
        <dbReference type="EMBL" id="CAB4986689.1"/>
    </source>
</evidence>
<name>A0A6J7N8E5_9ZZZZ</name>